<keyword evidence="9 13" id="KW-1133">Transmembrane helix</keyword>
<dbReference type="CDD" id="cd23799">
    <property type="entry name" value="UBCc_UBE2J"/>
    <property type="match status" value="1"/>
</dbReference>
<comment type="caution">
    <text evidence="15">The sequence shown here is derived from an EMBL/GenBank/DDBJ whole genome shotgun (WGS) entry which is preliminary data.</text>
</comment>
<dbReference type="GO" id="GO:0005789">
    <property type="term" value="C:endoplasmic reticulum membrane"/>
    <property type="evidence" value="ECO:0007669"/>
    <property type="project" value="UniProtKB-SubCell"/>
</dbReference>
<evidence type="ECO:0000256" key="2">
    <source>
        <dbReference type="ARBA" id="ARBA00012486"/>
    </source>
</evidence>
<keyword evidence="16" id="KW-1185">Reference proteome</keyword>
<evidence type="ECO:0000256" key="3">
    <source>
        <dbReference type="ARBA" id="ARBA00022679"/>
    </source>
</evidence>
<evidence type="ECO:0000256" key="7">
    <source>
        <dbReference type="ARBA" id="ARBA00022824"/>
    </source>
</evidence>
<dbReference type="Gene3D" id="3.10.110.10">
    <property type="entry name" value="Ubiquitin Conjugating Enzyme"/>
    <property type="match status" value="1"/>
</dbReference>
<dbReference type="PROSITE" id="PS50127">
    <property type="entry name" value="UBC_2"/>
    <property type="match status" value="1"/>
</dbReference>
<evidence type="ECO:0000256" key="4">
    <source>
        <dbReference type="ARBA" id="ARBA00022692"/>
    </source>
</evidence>
<dbReference type="InterPro" id="IPR000608">
    <property type="entry name" value="UBC"/>
</dbReference>
<dbReference type="FunFam" id="3.10.110.10:FF:000023">
    <property type="entry name" value="Ubiquitin-conjugating enzyme E2 J2"/>
    <property type="match status" value="1"/>
</dbReference>
<keyword evidence="4 13" id="KW-0812">Transmembrane</keyword>
<dbReference type="SUPFAM" id="SSF54495">
    <property type="entry name" value="UBC-like"/>
    <property type="match status" value="1"/>
</dbReference>
<evidence type="ECO:0000313" key="16">
    <source>
        <dbReference type="Proteomes" id="UP001153678"/>
    </source>
</evidence>
<dbReference type="EMBL" id="CAMKVN010002523">
    <property type="protein sequence ID" value="CAI2181457.1"/>
    <property type="molecule type" value="Genomic_DNA"/>
</dbReference>
<sequence>MATKAAFKRLSKEYNNLQRNPPPYLMAKPLENNILEWHYVIRGPPDTPYHNGEYHGVLLFPAEYPFKPPSIRMTTPSGRFQPDTRLCLSMSDFHPSTWNPAWSVPTILTGLLSFMTSNEATTGSIKTTDADKRIYATRSHQFNLNNPKFKEIFPELCVPECVPVEVLYPIHNSSSSNNIATNGNEFSQNDKQIYQAARRNETNQQVPLVDGRNQIQQRRLNNRNENPLRGIVAGGTLAAHTENANNNLIRANGSNNNPQGNTNNNVAGQRGIFDQWRKWIIVSLVCLYLVITKLLARSTGGEPSM</sequence>
<name>A0A9W4STX5_9GLOM</name>
<dbReference type="PANTHER" id="PTHR24067">
    <property type="entry name" value="UBIQUITIN-CONJUGATING ENZYME E2"/>
    <property type="match status" value="1"/>
</dbReference>
<evidence type="ECO:0000256" key="5">
    <source>
        <dbReference type="ARBA" id="ARBA00022741"/>
    </source>
</evidence>
<dbReference type="GO" id="GO:0061631">
    <property type="term" value="F:ubiquitin conjugating enzyme activity"/>
    <property type="evidence" value="ECO:0007669"/>
    <property type="project" value="UniProtKB-EC"/>
</dbReference>
<evidence type="ECO:0000256" key="1">
    <source>
        <dbReference type="ARBA" id="ARBA00004586"/>
    </source>
</evidence>
<organism evidence="15 16">
    <name type="scientific">Funneliformis geosporum</name>
    <dbReference type="NCBI Taxonomy" id="1117311"/>
    <lineage>
        <taxon>Eukaryota</taxon>
        <taxon>Fungi</taxon>
        <taxon>Fungi incertae sedis</taxon>
        <taxon>Mucoromycota</taxon>
        <taxon>Glomeromycotina</taxon>
        <taxon>Glomeromycetes</taxon>
        <taxon>Glomerales</taxon>
        <taxon>Glomeraceae</taxon>
        <taxon>Funneliformis</taxon>
    </lineage>
</organism>
<dbReference type="InterPro" id="IPR050113">
    <property type="entry name" value="Ub_conjugating_enzyme"/>
</dbReference>
<dbReference type="AlphaFoldDB" id="A0A9W4STX5"/>
<feature type="transmembrane region" description="Helical" evidence="13">
    <location>
        <begin position="279"/>
        <end position="296"/>
    </location>
</feature>
<dbReference type="EC" id="2.3.2.23" evidence="2"/>
<evidence type="ECO:0000313" key="15">
    <source>
        <dbReference type="EMBL" id="CAI2181457.1"/>
    </source>
</evidence>
<evidence type="ECO:0000256" key="10">
    <source>
        <dbReference type="ARBA" id="ARBA00023136"/>
    </source>
</evidence>
<evidence type="ECO:0000256" key="9">
    <source>
        <dbReference type="ARBA" id="ARBA00022989"/>
    </source>
</evidence>
<protein>
    <recommendedName>
        <fullName evidence="11">Ubiquitin-conjugating enzyme E2 6</fullName>
        <ecNumber evidence="2">2.3.2.23</ecNumber>
    </recommendedName>
    <alternativeName>
        <fullName evidence="12">E2 ubiquitin-conjugating enzyme 6</fullName>
    </alternativeName>
</protein>
<reference evidence="15" key="1">
    <citation type="submission" date="2022-08" db="EMBL/GenBank/DDBJ databases">
        <authorList>
            <person name="Kallberg Y."/>
            <person name="Tangrot J."/>
            <person name="Rosling A."/>
        </authorList>
    </citation>
    <scope>NUCLEOTIDE SEQUENCE</scope>
    <source>
        <strain evidence="15">Wild A</strain>
    </source>
</reference>
<feature type="domain" description="UBC core" evidence="14">
    <location>
        <begin position="5"/>
        <end position="162"/>
    </location>
</feature>
<gene>
    <name evidence="15" type="ORF">FWILDA_LOCUS10095</name>
</gene>
<dbReference type="InterPro" id="IPR016135">
    <property type="entry name" value="UBQ-conjugating_enzyme/RWD"/>
</dbReference>
<proteinExistence type="predicted"/>
<evidence type="ECO:0000259" key="14">
    <source>
        <dbReference type="PROSITE" id="PS50127"/>
    </source>
</evidence>
<dbReference type="Pfam" id="PF00179">
    <property type="entry name" value="UQ_con"/>
    <property type="match status" value="1"/>
</dbReference>
<accession>A0A9W4STX5</accession>
<dbReference type="SMART" id="SM00212">
    <property type="entry name" value="UBCc"/>
    <property type="match status" value="1"/>
</dbReference>
<evidence type="ECO:0000256" key="6">
    <source>
        <dbReference type="ARBA" id="ARBA00022786"/>
    </source>
</evidence>
<evidence type="ECO:0000256" key="11">
    <source>
        <dbReference type="ARBA" id="ARBA00039885"/>
    </source>
</evidence>
<keyword evidence="3" id="KW-0808">Transferase</keyword>
<evidence type="ECO:0000256" key="8">
    <source>
        <dbReference type="ARBA" id="ARBA00022840"/>
    </source>
</evidence>
<keyword evidence="8" id="KW-0067">ATP-binding</keyword>
<keyword evidence="6" id="KW-0833">Ubl conjugation pathway</keyword>
<keyword evidence="10 13" id="KW-0472">Membrane</keyword>
<keyword evidence="5" id="KW-0547">Nucleotide-binding</keyword>
<keyword evidence="7" id="KW-0256">Endoplasmic reticulum</keyword>
<dbReference type="GO" id="GO:0005524">
    <property type="term" value="F:ATP binding"/>
    <property type="evidence" value="ECO:0007669"/>
    <property type="project" value="UniProtKB-KW"/>
</dbReference>
<comment type="subcellular location">
    <subcellularLocation>
        <location evidence="1">Endoplasmic reticulum membrane</location>
    </subcellularLocation>
</comment>
<dbReference type="OrthoDB" id="1158011at2759"/>
<dbReference type="Proteomes" id="UP001153678">
    <property type="component" value="Unassembled WGS sequence"/>
</dbReference>
<evidence type="ECO:0000256" key="12">
    <source>
        <dbReference type="ARBA" id="ARBA00042181"/>
    </source>
</evidence>
<evidence type="ECO:0000256" key="13">
    <source>
        <dbReference type="SAM" id="Phobius"/>
    </source>
</evidence>